<evidence type="ECO:0000313" key="1">
    <source>
        <dbReference type="EMBL" id="SFN46775.1"/>
    </source>
</evidence>
<protein>
    <submittedName>
        <fullName evidence="1">Uncharacterized protein</fullName>
    </submittedName>
</protein>
<gene>
    <name evidence="1" type="ORF">SAMN04487859_10332</name>
</gene>
<name>A0A1I4Z924_9RHOB</name>
<dbReference type="STRING" id="1005928.SAMN04487859_10332"/>
<reference evidence="2" key="1">
    <citation type="submission" date="2016-10" db="EMBL/GenBank/DDBJ databases">
        <authorList>
            <person name="Varghese N."/>
            <person name="Submissions S."/>
        </authorList>
    </citation>
    <scope>NUCLEOTIDE SEQUENCE [LARGE SCALE GENOMIC DNA]</scope>
    <source>
        <strain evidence="2">DSM 28463</strain>
    </source>
</reference>
<dbReference type="EMBL" id="FOVP01000003">
    <property type="protein sequence ID" value="SFN46775.1"/>
    <property type="molecule type" value="Genomic_DNA"/>
</dbReference>
<dbReference type="RefSeq" id="WP_092834224.1">
    <property type="nucleotide sequence ID" value="NZ_FOVP01000003.1"/>
</dbReference>
<proteinExistence type="predicted"/>
<sequence length="60" mass="6279">MAARPALVSQTEIKRTLQAALSAGLRIGRVEVDHATGRVVVFPEGAAAQTAGPDPDELLR</sequence>
<dbReference type="Proteomes" id="UP000198599">
    <property type="component" value="Unassembled WGS sequence"/>
</dbReference>
<accession>A0A1I4Z924</accession>
<organism evidence="1 2">
    <name type="scientific">Roseovarius lutimaris</name>
    <dbReference type="NCBI Taxonomy" id="1005928"/>
    <lineage>
        <taxon>Bacteria</taxon>
        <taxon>Pseudomonadati</taxon>
        <taxon>Pseudomonadota</taxon>
        <taxon>Alphaproteobacteria</taxon>
        <taxon>Rhodobacterales</taxon>
        <taxon>Roseobacteraceae</taxon>
        <taxon>Roseovarius</taxon>
    </lineage>
</organism>
<dbReference type="OrthoDB" id="7869129at2"/>
<evidence type="ECO:0000313" key="2">
    <source>
        <dbReference type="Proteomes" id="UP000198599"/>
    </source>
</evidence>
<keyword evidence="2" id="KW-1185">Reference proteome</keyword>
<dbReference type="AlphaFoldDB" id="A0A1I4Z924"/>